<dbReference type="EMBL" id="HQ634177">
    <property type="protein sequence ID" value="AGH26887.1"/>
    <property type="molecule type" value="Genomic_DNA"/>
</dbReference>
<evidence type="ECO:0000313" key="6">
    <source>
        <dbReference type="EMBL" id="AOV58438.1"/>
    </source>
</evidence>
<evidence type="ECO:0000313" key="1">
    <source>
        <dbReference type="EMBL" id="AGH26887.1"/>
    </source>
</evidence>
<dbReference type="InterPro" id="IPR046234">
    <property type="entry name" value="DUF6267"/>
</dbReference>
<dbReference type="Proteomes" id="UP000241610">
    <property type="component" value="Segment"/>
</dbReference>
<dbReference type="Proteomes" id="UP000203521">
    <property type="component" value="Segment"/>
</dbReference>
<evidence type="ECO:0000313" key="3">
    <source>
        <dbReference type="EMBL" id="AOV57688.1"/>
    </source>
</evidence>
<dbReference type="GeneID" id="15009573"/>
<dbReference type="EMBL" id="KU686196">
    <property type="protein sequence ID" value="AOV58438.1"/>
    <property type="molecule type" value="Genomic_DNA"/>
</dbReference>
<evidence type="ECO:0000313" key="2">
    <source>
        <dbReference type="EMBL" id="AOV57438.1"/>
    </source>
</evidence>
<dbReference type="RefSeq" id="YP_007673065.1">
    <property type="nucleotide sequence ID" value="NC_020837.1"/>
</dbReference>
<dbReference type="KEGG" id="vg:15009573"/>
<evidence type="ECO:0000313" key="9">
    <source>
        <dbReference type="Proteomes" id="UP000241265"/>
    </source>
</evidence>
<reference evidence="1 7" key="1">
    <citation type="submission" date="2010-11" db="EMBL/GenBank/DDBJ databases">
        <title>The Genome Sequence of Synechococcus phage S-CAM1 0208SB26.</title>
        <authorList>
            <consortium name="The Broad Institute Genome Sequencing Platform"/>
            <person name="Henn M.R."/>
            <person name="Martiny J."/>
            <person name="Weihe C."/>
            <person name="Levin J."/>
            <person name="Malboeuf C."/>
            <person name="Casali M."/>
            <person name="Russ C."/>
            <person name="Lennon N."/>
            <person name="Chapman S.B."/>
            <person name="Erlich R."/>
            <person name="Young S.K."/>
            <person name="Yandava C."/>
            <person name="Zeng Q."/>
            <person name="Alvarado L."/>
            <person name="Anderson S."/>
            <person name="Berlin A."/>
            <person name="Chen Z."/>
            <person name="Freedman E."/>
            <person name="Gellesch M."/>
            <person name="Goldberg J."/>
            <person name="Green L."/>
            <person name="Griggs A."/>
            <person name="Gujja S."/>
            <person name="Heilman E.R."/>
            <person name="Heiman D."/>
            <person name="Hollinger A."/>
            <person name="Howarth C."/>
            <person name="Larson L."/>
            <person name="Mehta T."/>
            <person name="Pearson M."/>
            <person name="Roberts A."/>
            <person name="Ryan E."/>
            <person name="Saif S."/>
            <person name="Shea T."/>
            <person name="Shenoy N."/>
            <person name="Sisk P."/>
            <person name="Stolte C."/>
            <person name="Sykes S."/>
            <person name="White J."/>
            <person name="Haas B."/>
            <person name="Nusbaum C."/>
            <person name="Birren B."/>
        </authorList>
    </citation>
    <scope>NUCLEOTIDE SEQUENCE [LARGE SCALE GENOMIC DNA]</scope>
    <source>
        <strain evidence="1 7">S-CAM1</strain>
    </source>
</reference>
<dbReference type="Proteomes" id="UP000240287">
    <property type="component" value="Genome"/>
</dbReference>
<dbReference type="Pfam" id="PF19782">
    <property type="entry name" value="DUF6267"/>
    <property type="match status" value="1"/>
</dbReference>
<protein>
    <submittedName>
        <fullName evidence="1">Uncharacterized protein</fullName>
    </submittedName>
</protein>
<evidence type="ECO:0000313" key="7">
    <source>
        <dbReference type="Proteomes" id="UP000203521"/>
    </source>
</evidence>
<dbReference type="EMBL" id="KU686192">
    <property type="protein sequence ID" value="AOV57438.1"/>
    <property type="molecule type" value="Genomic_DNA"/>
</dbReference>
<sequence>MANIKQLKHLEHIEDEMLNYGTEGCTAAVAFLKELRKMLGHQESQGFMQTKWDGAPSVICGVHPYTKRFFVGTKSVFNKTEPKLCFLPGDVDAYYSGDLAEKLKFSLEYFSKLGIDGVVQGDLMFTNSTLKTETVNGERLYTFRPNTITYGIPVDHPIGKAAGRAKIGVVFHTHYTGDDLADMQARAGADVTGSTDALVIKNDTPMDRVGFSKQELQRFDNHVQKIERMCAITGPFLDDLVSNMGSTGDKKFHISTFVKQFFNSEVKAGVQITNVDETIHALVNFYDAKMQKELAKIKTVANRTKKCALVYESENYLLDNVYKFKMMIALYKELQNLKQMVIDKLDHLEEFRTYVQTENGYKVTTPEGYVMHKDGSMIKFVNRFEFAFNNFTLQKQWR</sequence>
<proteinExistence type="predicted"/>
<organism evidence="1 7">
    <name type="scientific">Synechococcus phage S-CAM1</name>
    <dbReference type="NCBI Taxonomy" id="754037"/>
    <lineage>
        <taxon>Viruses</taxon>
        <taxon>Duplodnaviria</taxon>
        <taxon>Heunggongvirae</taxon>
        <taxon>Uroviricota</taxon>
        <taxon>Caudoviricetes</taxon>
        <taxon>Pantevenvirales</taxon>
        <taxon>Kyanoviridae</taxon>
        <taxon>Anaposvirus</taxon>
        <taxon>Anaposvirus socalone</taxon>
    </lineage>
</organism>
<dbReference type="EMBL" id="KU686195">
    <property type="protein sequence ID" value="AOV58188.1"/>
    <property type="molecule type" value="Genomic_DNA"/>
</dbReference>
<keyword evidence="7" id="KW-1185">Reference proteome</keyword>
<accession>M4QIV8</accession>
<gene>
    <name evidence="4" type="ORF">C030809_183</name>
    <name evidence="6" type="ORF">C290910_183</name>
    <name evidence="3" type="ORF">N170310_183</name>
    <name evidence="2" type="ORF">N330309_183</name>
    <name evidence="5" type="ORF">S170810_183</name>
    <name evidence="1" type="ORF">SXBG_00152</name>
</gene>
<dbReference type="OrthoDB" id="7640at10239"/>
<dbReference type="Proteomes" id="UP000241494">
    <property type="component" value="Segment"/>
</dbReference>
<evidence type="ECO:0000313" key="4">
    <source>
        <dbReference type="EMBL" id="AOV57938.1"/>
    </source>
</evidence>
<reference evidence="8 9" key="2">
    <citation type="journal article" date="2016" name="Virology">
        <title>The genomic content and context of auxiliary metabolic genes in marine cyanomyoviruses.</title>
        <authorList>
            <person name="Crummett L.T."/>
            <person name="Puxty R.J."/>
            <person name="Weihe C."/>
            <person name="Marston M.F."/>
            <person name="Martiny J.B."/>
        </authorList>
    </citation>
    <scope>NUCLEOTIDE SEQUENCE [LARGE SCALE GENOMIC DNA]</scope>
    <source>
        <strain evidence="2">0309SB33</strain>
        <strain evidence="3">0310NB17</strain>
        <strain evidence="4">0809CC03</strain>
        <strain evidence="5">0810SB17</strain>
        <strain evidence="6">0910CC29</strain>
    </source>
</reference>
<dbReference type="EMBL" id="KU686193">
    <property type="protein sequence ID" value="AOV57688.1"/>
    <property type="molecule type" value="Genomic_DNA"/>
</dbReference>
<name>M4QIV8_9CAUD</name>
<evidence type="ECO:0000313" key="5">
    <source>
        <dbReference type="EMBL" id="AOV58188.1"/>
    </source>
</evidence>
<evidence type="ECO:0000313" key="8">
    <source>
        <dbReference type="Proteomes" id="UP000240287"/>
    </source>
</evidence>
<dbReference type="Proteomes" id="UP000241265">
    <property type="component" value="Genome"/>
</dbReference>
<dbReference type="Proteomes" id="UP000241591">
    <property type="component" value="Segment"/>
</dbReference>
<dbReference type="EMBL" id="KU686194">
    <property type="protein sequence ID" value="AOV57938.1"/>
    <property type="molecule type" value="Genomic_DNA"/>
</dbReference>